<evidence type="ECO:0000256" key="1">
    <source>
        <dbReference type="SAM" id="SignalP"/>
    </source>
</evidence>
<evidence type="ECO:0008006" key="4">
    <source>
        <dbReference type="Google" id="ProtNLM"/>
    </source>
</evidence>
<dbReference type="Gene3D" id="2.60.120.260">
    <property type="entry name" value="Galactose-binding domain-like"/>
    <property type="match status" value="1"/>
</dbReference>
<dbReference type="AlphaFoldDB" id="A0A7W9STW5"/>
<name>A0A7W9STW5_ARMRO</name>
<reference evidence="2 3" key="1">
    <citation type="submission" date="2020-08" db="EMBL/GenBank/DDBJ databases">
        <title>Genomic Encyclopedia of Type Strains, Phase IV (KMG-IV): sequencing the most valuable type-strain genomes for metagenomic binning, comparative biology and taxonomic classification.</title>
        <authorList>
            <person name="Goeker M."/>
        </authorList>
    </citation>
    <scope>NUCLEOTIDE SEQUENCE [LARGE SCALE GENOMIC DNA]</scope>
    <source>
        <strain evidence="2 3">DSM 23562</strain>
    </source>
</reference>
<protein>
    <recommendedName>
        <fullName evidence="4">F5/8 type C domain-containing protein</fullName>
    </recommendedName>
</protein>
<keyword evidence="1" id="KW-0732">Signal</keyword>
<feature type="chain" id="PRO_5031206784" description="F5/8 type C domain-containing protein" evidence="1">
    <location>
        <begin position="22"/>
        <end position="221"/>
    </location>
</feature>
<dbReference type="RefSeq" id="WP_184199820.1">
    <property type="nucleotide sequence ID" value="NZ_JACHGW010000003.1"/>
</dbReference>
<comment type="caution">
    <text evidence="2">The sequence shown here is derived from an EMBL/GenBank/DDBJ whole genome shotgun (WGS) entry which is preliminary data.</text>
</comment>
<dbReference type="EMBL" id="JACHGW010000003">
    <property type="protein sequence ID" value="MBB6051899.1"/>
    <property type="molecule type" value="Genomic_DNA"/>
</dbReference>
<feature type="signal peptide" evidence="1">
    <location>
        <begin position="1"/>
        <end position="21"/>
    </location>
</feature>
<evidence type="ECO:0000313" key="2">
    <source>
        <dbReference type="EMBL" id="MBB6051899.1"/>
    </source>
</evidence>
<sequence>MKKSHLFTLVTTLALAGAALAQDTIPLPAVLPKPNFIGTPSDAPAGANVEKPLGRPRPIPQVPKGTVNLALHKKVTASKAPYEGSLDLITDGVKDAKQGSAVEMYPKLQWVQIDLEAASELSYVLVWHFHEQPVVFRDVIVQVSNDPKFVEGVTTLYNNDADNSAGLGIGKDREYFETSEGRLIAANKVKARYVRLYSRGSTYTDPLNRYTEVEVYGLPSK</sequence>
<dbReference type="InterPro" id="IPR008979">
    <property type="entry name" value="Galactose-bd-like_sf"/>
</dbReference>
<organism evidence="2 3">
    <name type="scientific">Armatimonas rosea</name>
    <dbReference type="NCBI Taxonomy" id="685828"/>
    <lineage>
        <taxon>Bacteria</taxon>
        <taxon>Bacillati</taxon>
        <taxon>Armatimonadota</taxon>
        <taxon>Armatimonadia</taxon>
        <taxon>Armatimonadales</taxon>
        <taxon>Armatimonadaceae</taxon>
        <taxon>Armatimonas</taxon>
    </lineage>
</organism>
<keyword evidence="3" id="KW-1185">Reference proteome</keyword>
<proteinExistence type="predicted"/>
<dbReference type="Proteomes" id="UP000520814">
    <property type="component" value="Unassembled WGS sequence"/>
</dbReference>
<accession>A0A7W9STW5</accession>
<dbReference type="SUPFAM" id="SSF49785">
    <property type="entry name" value="Galactose-binding domain-like"/>
    <property type="match status" value="1"/>
</dbReference>
<gene>
    <name evidence="2" type="ORF">HNQ39_003709</name>
</gene>
<evidence type="ECO:0000313" key="3">
    <source>
        <dbReference type="Proteomes" id="UP000520814"/>
    </source>
</evidence>